<keyword evidence="2" id="KW-1185">Reference proteome</keyword>
<organism evidence="1 2">
    <name type="scientific">Sphingobacterium hotanense</name>
    <dbReference type="NCBI Taxonomy" id="649196"/>
    <lineage>
        <taxon>Bacteria</taxon>
        <taxon>Pseudomonadati</taxon>
        <taxon>Bacteroidota</taxon>
        <taxon>Sphingobacteriia</taxon>
        <taxon>Sphingobacteriales</taxon>
        <taxon>Sphingobacteriaceae</taxon>
        <taxon>Sphingobacterium</taxon>
    </lineage>
</organism>
<dbReference type="Proteomes" id="UP001170954">
    <property type="component" value="Unassembled WGS sequence"/>
</dbReference>
<protein>
    <submittedName>
        <fullName evidence="1">Uncharacterized protein</fullName>
    </submittedName>
</protein>
<reference evidence="1" key="2">
    <citation type="journal article" date="2022" name="Sci. Total Environ.">
        <title>Prevalence, transmission, and molecular epidemiology of tet(X)-positive bacteria among humans, animals, and environmental niches in China: An epidemiological, and genomic-based study.</title>
        <authorList>
            <person name="Dong N."/>
            <person name="Zeng Y."/>
            <person name="Cai C."/>
            <person name="Sun C."/>
            <person name="Lu J."/>
            <person name="Liu C."/>
            <person name="Zhou H."/>
            <person name="Sun Q."/>
            <person name="Shu L."/>
            <person name="Wang H."/>
            <person name="Wang Y."/>
            <person name="Wang S."/>
            <person name="Wu C."/>
            <person name="Chan E.W."/>
            <person name="Chen G."/>
            <person name="Shen Z."/>
            <person name="Chen S."/>
            <person name="Zhang R."/>
        </authorList>
    </citation>
    <scope>NUCLEOTIDE SEQUENCE</scope>
    <source>
        <strain evidence="1">R1692</strain>
    </source>
</reference>
<proteinExistence type="predicted"/>
<dbReference type="EMBL" id="JACAGK010000086">
    <property type="protein sequence ID" value="MDM1050321.1"/>
    <property type="molecule type" value="Genomic_DNA"/>
</dbReference>
<sequence>MIKHTFLFVFLLSTVFCLGNDLSDVRLNYKRCIADKELCRRLIVKLEGSKNPTPIELAYLGGLKTIWANHVFSPIAKLSTFKEGRKDIERAIRQDPKNPELRFVRLSIQKNAPSFLGYKSNIAEDRRFIQENWGAFEPDMPIADVKALID</sequence>
<evidence type="ECO:0000313" key="2">
    <source>
        <dbReference type="Proteomes" id="UP001170954"/>
    </source>
</evidence>
<gene>
    <name evidence="1" type="ORF">HX018_18955</name>
</gene>
<accession>A0ABT7NSU3</accession>
<comment type="caution">
    <text evidence="1">The sequence shown here is derived from an EMBL/GenBank/DDBJ whole genome shotgun (WGS) entry which is preliminary data.</text>
</comment>
<name>A0ABT7NSU3_9SPHI</name>
<dbReference type="RefSeq" id="WP_286652392.1">
    <property type="nucleotide sequence ID" value="NZ_JACAGK010000086.1"/>
</dbReference>
<reference evidence="1" key="1">
    <citation type="submission" date="2020-06" db="EMBL/GenBank/DDBJ databases">
        <authorList>
            <person name="Dong N."/>
        </authorList>
    </citation>
    <scope>NUCLEOTIDE SEQUENCE</scope>
    <source>
        <strain evidence="1">R1692</strain>
    </source>
</reference>
<evidence type="ECO:0000313" key="1">
    <source>
        <dbReference type="EMBL" id="MDM1050321.1"/>
    </source>
</evidence>